<dbReference type="HOGENOM" id="CLU_038840_1_1_1"/>
<evidence type="ECO:0000313" key="4">
    <source>
        <dbReference type="EMBL" id="EKD20805.1"/>
    </source>
</evidence>
<evidence type="ECO:0000256" key="2">
    <source>
        <dbReference type="SAM" id="Phobius"/>
    </source>
</evidence>
<protein>
    <submittedName>
        <fullName evidence="4">Chalcone-flavanone isomerase</fullName>
    </submittedName>
</protein>
<evidence type="ECO:0000313" key="5">
    <source>
        <dbReference type="Proteomes" id="UP000006753"/>
    </source>
</evidence>
<dbReference type="EMBL" id="JH921429">
    <property type="protein sequence ID" value="EKD20805.1"/>
    <property type="molecule type" value="Genomic_DNA"/>
</dbReference>
<dbReference type="eggNOG" id="ENOG502RGD3">
    <property type="taxonomic scope" value="Eukaryota"/>
</dbReference>
<dbReference type="InParanoid" id="K1WT33"/>
<dbReference type="RefSeq" id="XP_007289376.1">
    <property type="nucleotide sequence ID" value="XM_007289314.1"/>
</dbReference>
<dbReference type="InterPro" id="IPR016088">
    <property type="entry name" value="Chalcone_isomerase_3-sand"/>
</dbReference>
<dbReference type="Proteomes" id="UP000006753">
    <property type="component" value="Unassembled WGS sequence"/>
</dbReference>
<dbReference type="STRING" id="1072389.K1WT33"/>
<feature type="transmembrane region" description="Helical" evidence="2">
    <location>
        <begin position="76"/>
        <end position="98"/>
    </location>
</feature>
<dbReference type="PANTHER" id="PTHR47284">
    <property type="entry name" value="FATTY-ACID-BINDING PROTEIN 2"/>
    <property type="match status" value="1"/>
</dbReference>
<dbReference type="InterPro" id="IPR016087">
    <property type="entry name" value="Chalcone_isomerase"/>
</dbReference>
<name>K1WT33_MARBU</name>
<keyword evidence="4" id="KW-0413">Isomerase</keyword>
<dbReference type="KEGG" id="mbe:MBM_01487"/>
<keyword evidence="5" id="KW-1185">Reference proteome</keyword>
<reference evidence="4 5" key="1">
    <citation type="journal article" date="2012" name="BMC Genomics">
        <title>Sequencing the genome of Marssonina brunnea reveals fungus-poplar co-evolution.</title>
        <authorList>
            <person name="Zhu S."/>
            <person name="Cao Y.-Z."/>
            <person name="Jiang C."/>
            <person name="Tan B.-Y."/>
            <person name="Wang Z."/>
            <person name="Feng S."/>
            <person name="Zhang L."/>
            <person name="Su X.-H."/>
            <person name="Brejova B."/>
            <person name="Vinar T."/>
            <person name="Xu M."/>
            <person name="Wang M.-X."/>
            <person name="Zhang S.-G."/>
            <person name="Huang M.-R."/>
            <person name="Wu R."/>
            <person name="Zhou Y."/>
        </authorList>
    </citation>
    <scope>NUCLEOTIDE SEQUENCE [LARGE SCALE GENOMIC DNA]</scope>
    <source>
        <strain evidence="4 5">MB_m1</strain>
    </source>
</reference>
<organism evidence="4 5">
    <name type="scientific">Marssonina brunnea f. sp. multigermtubi (strain MB_m1)</name>
    <name type="common">Marssonina leaf spot fungus</name>
    <dbReference type="NCBI Taxonomy" id="1072389"/>
    <lineage>
        <taxon>Eukaryota</taxon>
        <taxon>Fungi</taxon>
        <taxon>Dikarya</taxon>
        <taxon>Ascomycota</taxon>
        <taxon>Pezizomycotina</taxon>
        <taxon>Leotiomycetes</taxon>
        <taxon>Helotiales</taxon>
        <taxon>Drepanopezizaceae</taxon>
        <taxon>Drepanopeziza</taxon>
    </lineage>
</organism>
<evidence type="ECO:0000259" key="3">
    <source>
        <dbReference type="Pfam" id="PF16035"/>
    </source>
</evidence>
<gene>
    <name evidence="4" type="ORF">MBM_01487</name>
</gene>
<dbReference type="Pfam" id="PF16035">
    <property type="entry name" value="Chalcone_2"/>
    <property type="match status" value="1"/>
</dbReference>
<dbReference type="SUPFAM" id="SSF54626">
    <property type="entry name" value="Chalcone isomerase"/>
    <property type="match status" value="1"/>
</dbReference>
<accession>K1WT33</accession>
<dbReference type="AlphaFoldDB" id="K1WT33"/>
<keyword evidence="2" id="KW-0472">Membrane</keyword>
<sequence length="397" mass="44182">MSLHKSTLRFLRPELTLHTKCFLRPSPRSSPLLTRTPTRTQTISSKAQPQKRAPVDPITLHRLEAERRAYYKRRSYYAGAGVVIGMIAIYVTAIQVPLTHNLDSFPGRASDPLVALGRERKIVVQKLGEEPEEVPDVVKTGTSTIPTFPRVLEFVDDERVDLPEGGAEVRELMDEYQLLGLGVRTVTFLGVEVYVVGIYVATDDIAALQRAFIAQIAKGASSLVKGEKEELKRKLFDKEEGVRIWSEVLEQAGVRTLVRIVPCKNTDFKHLRDAWVRSLTNKANSDGERYGDEAFGEGVAELKKLLNRGSMPKGKELLLSRDGKGRMAGWYDDGKTGAVRLGSVADERISRVVWLNYLAGQYPASEPARKSIVDGVMEFVERPVGTVATQVQVQTHV</sequence>
<feature type="region of interest" description="Disordered" evidence="1">
    <location>
        <begin position="28"/>
        <end position="56"/>
    </location>
</feature>
<dbReference type="Gene3D" id="3.50.70.10">
    <property type="match status" value="1"/>
</dbReference>
<dbReference type="OrthoDB" id="18193at2759"/>
<dbReference type="FunCoup" id="K1WT33">
    <property type="interactions" value="130"/>
</dbReference>
<feature type="compositionally biased region" description="Low complexity" evidence="1">
    <location>
        <begin position="28"/>
        <end position="40"/>
    </location>
</feature>
<dbReference type="GeneID" id="18757422"/>
<evidence type="ECO:0000256" key="1">
    <source>
        <dbReference type="SAM" id="MobiDB-lite"/>
    </source>
</evidence>
<keyword evidence="2" id="KW-0812">Transmembrane</keyword>
<dbReference type="InterPro" id="IPR036298">
    <property type="entry name" value="Chalcone_isomerase_sf"/>
</dbReference>
<dbReference type="OMA" id="FMHLRDG"/>
<keyword evidence="2" id="KW-1133">Transmembrane helix</keyword>
<feature type="domain" description="Chalcone isomerase" evidence="3">
    <location>
        <begin position="174"/>
        <end position="373"/>
    </location>
</feature>
<proteinExistence type="predicted"/>
<dbReference type="GO" id="GO:0016872">
    <property type="term" value="F:intramolecular lyase activity"/>
    <property type="evidence" value="ECO:0007669"/>
    <property type="project" value="InterPro"/>
</dbReference>
<dbReference type="PANTHER" id="PTHR47284:SF3">
    <property type="entry name" value="FATTY-ACID-BINDING PROTEIN 2"/>
    <property type="match status" value="1"/>
</dbReference>